<keyword evidence="2" id="KW-1185">Reference proteome</keyword>
<sequence length="148" mass="16529">MFTNVAIKELSAVEVNNWTSNQHEFHGVAALKKLFGYNRQYLDAQFFYLSNNGTEVKESGDLTWYDARANSIDRTEFRLYYTANGAVLRAQAGHTLIVGCCSDGSVKIIIVKKGTQLINYIINSLGMPIGTSYKFVNEAQATQFDALL</sequence>
<dbReference type="STRING" id="1469948.GCA_000732725_00265"/>
<dbReference type="AlphaFoldDB" id="A0A4R1R5G6"/>
<dbReference type="OrthoDB" id="9797574at2"/>
<dbReference type="EMBL" id="SLUO01000002">
    <property type="protein sequence ID" value="TCL60532.1"/>
    <property type="molecule type" value="Genomic_DNA"/>
</dbReference>
<dbReference type="RefSeq" id="WP_051869228.1">
    <property type="nucleotide sequence ID" value="NZ_JPNB01000001.1"/>
</dbReference>
<name>A0A4R1R5G6_9FIRM</name>
<proteinExistence type="predicted"/>
<reference evidence="1 2" key="1">
    <citation type="submission" date="2019-03" db="EMBL/GenBank/DDBJ databases">
        <title>Genomic Encyclopedia of Type Strains, Phase IV (KMG-IV): sequencing the most valuable type-strain genomes for metagenomic binning, comparative biology and taxonomic classification.</title>
        <authorList>
            <person name="Goeker M."/>
        </authorList>
    </citation>
    <scope>NUCLEOTIDE SEQUENCE [LARGE SCALE GENOMIC DNA]</scope>
    <source>
        <strain evidence="1 2">DSM 100556</strain>
    </source>
</reference>
<dbReference type="Proteomes" id="UP000295718">
    <property type="component" value="Unassembled WGS sequence"/>
</dbReference>
<accession>A0A4R1R5G6</accession>
<evidence type="ECO:0000313" key="1">
    <source>
        <dbReference type="EMBL" id="TCL60532.1"/>
    </source>
</evidence>
<organism evidence="1 2">
    <name type="scientific">Kineothrix alysoides</name>
    <dbReference type="NCBI Taxonomy" id="1469948"/>
    <lineage>
        <taxon>Bacteria</taxon>
        <taxon>Bacillati</taxon>
        <taxon>Bacillota</taxon>
        <taxon>Clostridia</taxon>
        <taxon>Lachnospirales</taxon>
        <taxon>Lachnospiraceae</taxon>
        <taxon>Kineothrix</taxon>
    </lineage>
</organism>
<gene>
    <name evidence="1" type="ORF">EDD76_102230</name>
</gene>
<comment type="caution">
    <text evidence="1">The sequence shown here is derived from an EMBL/GenBank/DDBJ whole genome shotgun (WGS) entry which is preliminary data.</text>
</comment>
<evidence type="ECO:0000313" key="2">
    <source>
        <dbReference type="Proteomes" id="UP000295718"/>
    </source>
</evidence>
<protein>
    <submittedName>
        <fullName evidence="1">Uncharacterized protein</fullName>
    </submittedName>
</protein>